<keyword evidence="3" id="KW-1185">Reference proteome</keyword>
<reference evidence="2 3" key="1">
    <citation type="journal article" date="2024" name="J Genomics">
        <title>Draft genome sequencing and assembly of Favolaschia claudopus CIRM-BRFM 2984 isolated from oak limbs.</title>
        <authorList>
            <person name="Navarro D."/>
            <person name="Drula E."/>
            <person name="Chaduli D."/>
            <person name="Cazenave R."/>
            <person name="Ahrendt S."/>
            <person name="Wang J."/>
            <person name="Lipzen A."/>
            <person name="Daum C."/>
            <person name="Barry K."/>
            <person name="Grigoriev I.V."/>
            <person name="Favel A."/>
            <person name="Rosso M.N."/>
            <person name="Martin F."/>
        </authorList>
    </citation>
    <scope>NUCLEOTIDE SEQUENCE [LARGE SCALE GENOMIC DNA]</scope>
    <source>
        <strain evidence="2 3">CIRM-BRFM 2984</strain>
    </source>
</reference>
<gene>
    <name evidence="2" type="ORF">R3P38DRAFT_3444507</name>
</gene>
<dbReference type="AlphaFoldDB" id="A0AAV9ZPU1"/>
<sequence length="465" mass="50487">MSAENSQSHQVLEMASAADAKIKLYKGIVRTDLNLRLIGHGEKKLKAGDGSDKAGSILVSVFSIFYGNDKFLQIIEGGILAGRKRPRQKQDINTITQTLNLNNQFLVHSTGTCTFIRRDLFSLHVQLSLIEDFSSLQRLTGILFPGVVREVGAVGSHGPVIQTPPVSGYRYFPPPSVSSHKAGFVFAHVYPQAAWEARTPGRSDAPRRKAAAGQKPLSAKNSLSALLNYPIVVKAREQVVLVPNLKSARNTSPCTTSFLLVSCPIATILHCQVKLSVASSFRSILIPFLPTLSAMALRIRLPAAAAVADPQDSQDEMDADADADATVVGDGQDDDGSGGDEEEESSDDDEESSSEEEDSQEDEGEEEDEDEEELPEGIAIPVKRRRKSKKKGSKKKQKISQPEPEPDHDEAPPPREIEVKIAVFTSEQMKKAKSSRGAAAADVFSISSLSGNEYEKWLSCCSVGW</sequence>
<feature type="compositionally biased region" description="Basic residues" evidence="1">
    <location>
        <begin position="382"/>
        <end position="398"/>
    </location>
</feature>
<accession>A0AAV9ZPU1</accession>
<organism evidence="2 3">
    <name type="scientific">Favolaschia claudopus</name>
    <dbReference type="NCBI Taxonomy" id="2862362"/>
    <lineage>
        <taxon>Eukaryota</taxon>
        <taxon>Fungi</taxon>
        <taxon>Dikarya</taxon>
        <taxon>Basidiomycota</taxon>
        <taxon>Agaricomycotina</taxon>
        <taxon>Agaricomycetes</taxon>
        <taxon>Agaricomycetidae</taxon>
        <taxon>Agaricales</taxon>
        <taxon>Marasmiineae</taxon>
        <taxon>Mycenaceae</taxon>
        <taxon>Favolaschia</taxon>
    </lineage>
</organism>
<name>A0AAV9ZPU1_9AGAR</name>
<comment type="caution">
    <text evidence="2">The sequence shown here is derived from an EMBL/GenBank/DDBJ whole genome shotgun (WGS) entry which is preliminary data.</text>
</comment>
<proteinExistence type="predicted"/>
<dbReference type="Proteomes" id="UP001362999">
    <property type="component" value="Unassembled WGS sequence"/>
</dbReference>
<protein>
    <submittedName>
        <fullName evidence="2">Uncharacterized protein</fullName>
    </submittedName>
</protein>
<evidence type="ECO:0000313" key="2">
    <source>
        <dbReference type="EMBL" id="KAK6988138.1"/>
    </source>
</evidence>
<evidence type="ECO:0000313" key="3">
    <source>
        <dbReference type="Proteomes" id="UP001362999"/>
    </source>
</evidence>
<feature type="compositionally biased region" description="Acidic residues" evidence="1">
    <location>
        <begin position="331"/>
        <end position="375"/>
    </location>
</feature>
<evidence type="ECO:0000256" key="1">
    <source>
        <dbReference type="SAM" id="MobiDB-lite"/>
    </source>
</evidence>
<feature type="region of interest" description="Disordered" evidence="1">
    <location>
        <begin position="326"/>
        <end position="416"/>
    </location>
</feature>
<dbReference type="EMBL" id="JAWWNJ010000125">
    <property type="protein sequence ID" value="KAK6988138.1"/>
    <property type="molecule type" value="Genomic_DNA"/>
</dbReference>